<organism evidence="1 2">
    <name type="scientific">Chryseobacterium gambrini</name>
    <dbReference type="NCBI Taxonomy" id="373672"/>
    <lineage>
        <taxon>Bacteria</taxon>
        <taxon>Pseudomonadati</taxon>
        <taxon>Bacteroidota</taxon>
        <taxon>Flavobacteriia</taxon>
        <taxon>Flavobacteriales</taxon>
        <taxon>Weeksellaceae</taxon>
        <taxon>Chryseobacterium group</taxon>
        <taxon>Chryseobacterium</taxon>
    </lineage>
</organism>
<accession>A0ABN7CF13</accession>
<evidence type="ECO:0000313" key="1">
    <source>
        <dbReference type="EMBL" id="BEV05042.1"/>
    </source>
</evidence>
<gene>
    <name evidence="1" type="ORF">CRDW_24160</name>
</gene>
<protein>
    <submittedName>
        <fullName evidence="1">Uncharacterized protein</fullName>
    </submittedName>
</protein>
<proteinExistence type="predicted"/>
<name>A0ABN7CF13_9FLAO</name>
<dbReference type="EMBL" id="AP029022">
    <property type="protein sequence ID" value="BEV05042.1"/>
    <property type="molecule type" value="Genomic_DNA"/>
</dbReference>
<dbReference type="RefSeq" id="WP_338612804.1">
    <property type="nucleotide sequence ID" value="NZ_AP029022.1"/>
</dbReference>
<keyword evidence="2" id="KW-1185">Reference proteome</keyword>
<evidence type="ECO:0000313" key="2">
    <source>
        <dbReference type="Proteomes" id="UP001380186"/>
    </source>
</evidence>
<sequence length="148" mass="17981">MDYKQWNYRGISFFKEEVDDGNYPSIKLFQQKGLYQIDIRNRLCDYLENCPNIIATSYKRFHAYTFEEVSTLSYFTDGDFIFTNLLKEYIYYDDFVLPQRWYELIRNRNYINDIFELNHEKIFSGEVDIFDNLTRSFDQSSVVKEVIP</sequence>
<reference evidence="1 2" key="1">
    <citation type="journal article" date="2020" name="Microbes Environ.">
        <title>Synthetic bacterial community of duckweed: a simple and stable system to study plant-microbe interactions.</title>
        <authorList>
            <person name="Ishizawa H."/>
            <person name="Tada M."/>
            <person name="Kuroda M."/>
            <person name="Inoue D."/>
            <person name="Futamata H."/>
            <person name="Ike M."/>
        </authorList>
    </citation>
    <scope>NUCLEOTIDE SEQUENCE [LARGE SCALE GENOMIC DNA]</scope>
    <source>
        <strain evidence="1 2">DW100</strain>
    </source>
</reference>
<dbReference type="Proteomes" id="UP001380186">
    <property type="component" value="Chromosome"/>
</dbReference>